<keyword evidence="1" id="KW-0436">Ligase</keyword>
<dbReference type="GO" id="GO:0006310">
    <property type="term" value="P:DNA recombination"/>
    <property type="evidence" value="ECO:0007669"/>
    <property type="project" value="InterPro"/>
</dbReference>
<evidence type="ECO:0000256" key="1">
    <source>
        <dbReference type="ARBA" id="ARBA00022598"/>
    </source>
</evidence>
<dbReference type="AlphaFoldDB" id="A0AAN8U6W9"/>
<keyword evidence="3" id="KW-1185">Reference proteome</keyword>
<dbReference type="GO" id="GO:0032807">
    <property type="term" value="C:DNA ligase IV complex"/>
    <property type="evidence" value="ECO:0007669"/>
    <property type="project" value="TreeGrafter"/>
</dbReference>
<name>A0AAN8U6W9_SOLBU</name>
<evidence type="ECO:0000313" key="3">
    <source>
        <dbReference type="Proteomes" id="UP001371456"/>
    </source>
</evidence>
<dbReference type="GO" id="GO:0003677">
    <property type="term" value="F:DNA binding"/>
    <property type="evidence" value="ECO:0007669"/>
    <property type="project" value="InterPro"/>
</dbReference>
<reference evidence="2 3" key="1">
    <citation type="submission" date="2024-02" db="EMBL/GenBank/DDBJ databases">
        <title>de novo genome assembly of Solanum bulbocastanum strain 11H21.</title>
        <authorList>
            <person name="Hosaka A.J."/>
        </authorList>
    </citation>
    <scope>NUCLEOTIDE SEQUENCE [LARGE SCALE GENOMIC DNA]</scope>
    <source>
        <tissue evidence="2">Young leaves</tissue>
    </source>
</reference>
<dbReference type="Gene3D" id="1.10.3260.10">
    <property type="entry name" value="DNA ligase, ATP-dependent, N-terminal domain"/>
    <property type="match status" value="1"/>
</dbReference>
<sequence>MANDVNLPLIFYHLDLKLGISEKSIFYEFHSDAEDLLNVTYDFKLVCEKLRDRSQRHKHQVAQFLVGLAEPPAPNTAPRIFLMICKWNKSFWRAALKRTCKPQLQKTVFAYKVSKNLNKYLLDIFFTSFVKTISLKERQMFQIGTMFGRGVMFRSICLCTNMYSG</sequence>
<dbReference type="InterPro" id="IPR036599">
    <property type="entry name" value="DNA_ligase_N_sf"/>
</dbReference>
<protein>
    <submittedName>
        <fullName evidence="2">Uncharacterized protein</fullName>
    </submittedName>
</protein>
<proteinExistence type="predicted"/>
<dbReference type="InterPro" id="IPR029710">
    <property type="entry name" value="LIG4"/>
</dbReference>
<dbReference type="PANTHER" id="PTHR45997">
    <property type="entry name" value="DNA LIGASE 4"/>
    <property type="match status" value="1"/>
</dbReference>
<comment type="caution">
    <text evidence="2">The sequence shown here is derived from an EMBL/GenBank/DDBJ whole genome shotgun (WGS) entry which is preliminary data.</text>
</comment>
<dbReference type="PANTHER" id="PTHR45997:SF1">
    <property type="entry name" value="DNA LIGASE 4"/>
    <property type="match status" value="1"/>
</dbReference>
<accession>A0AAN8U6W9</accession>
<dbReference type="GO" id="GO:0003910">
    <property type="term" value="F:DNA ligase (ATP) activity"/>
    <property type="evidence" value="ECO:0007669"/>
    <property type="project" value="InterPro"/>
</dbReference>
<dbReference type="GO" id="GO:0006297">
    <property type="term" value="P:nucleotide-excision repair, DNA gap filling"/>
    <property type="evidence" value="ECO:0007669"/>
    <property type="project" value="TreeGrafter"/>
</dbReference>
<gene>
    <name evidence="2" type="ORF">RDI58_000832</name>
</gene>
<dbReference type="EMBL" id="JBANQN010000001">
    <property type="protein sequence ID" value="KAK6803048.1"/>
    <property type="molecule type" value="Genomic_DNA"/>
</dbReference>
<evidence type="ECO:0000313" key="2">
    <source>
        <dbReference type="EMBL" id="KAK6803048.1"/>
    </source>
</evidence>
<organism evidence="2 3">
    <name type="scientific">Solanum bulbocastanum</name>
    <name type="common">Wild potato</name>
    <dbReference type="NCBI Taxonomy" id="147425"/>
    <lineage>
        <taxon>Eukaryota</taxon>
        <taxon>Viridiplantae</taxon>
        <taxon>Streptophyta</taxon>
        <taxon>Embryophyta</taxon>
        <taxon>Tracheophyta</taxon>
        <taxon>Spermatophyta</taxon>
        <taxon>Magnoliopsida</taxon>
        <taxon>eudicotyledons</taxon>
        <taxon>Gunneridae</taxon>
        <taxon>Pentapetalae</taxon>
        <taxon>asterids</taxon>
        <taxon>lamiids</taxon>
        <taxon>Solanales</taxon>
        <taxon>Solanaceae</taxon>
        <taxon>Solanoideae</taxon>
        <taxon>Solaneae</taxon>
        <taxon>Solanum</taxon>
    </lineage>
</organism>
<dbReference type="GO" id="GO:0005524">
    <property type="term" value="F:ATP binding"/>
    <property type="evidence" value="ECO:0007669"/>
    <property type="project" value="InterPro"/>
</dbReference>
<dbReference type="GO" id="GO:0006303">
    <property type="term" value="P:double-strand break repair via nonhomologous end joining"/>
    <property type="evidence" value="ECO:0007669"/>
    <property type="project" value="TreeGrafter"/>
</dbReference>
<dbReference type="Proteomes" id="UP001371456">
    <property type="component" value="Unassembled WGS sequence"/>
</dbReference>